<comment type="caution">
    <text evidence="1">The sequence shown here is derived from an EMBL/GenBank/DDBJ whole genome shotgun (WGS) entry which is preliminary data.</text>
</comment>
<keyword evidence="2" id="KW-1185">Reference proteome</keyword>
<reference evidence="1 2" key="2">
    <citation type="journal article" date="2022" name="Mol. Ecol. Resour.">
        <title>The genomes of chicory, endive, great burdock and yacon provide insights into Asteraceae paleo-polyploidization history and plant inulin production.</title>
        <authorList>
            <person name="Fan W."/>
            <person name="Wang S."/>
            <person name="Wang H."/>
            <person name="Wang A."/>
            <person name="Jiang F."/>
            <person name="Liu H."/>
            <person name="Zhao H."/>
            <person name="Xu D."/>
            <person name="Zhang Y."/>
        </authorList>
    </citation>
    <scope>NUCLEOTIDE SEQUENCE [LARGE SCALE GENOMIC DNA]</scope>
    <source>
        <strain evidence="2">cv. Niubang</strain>
    </source>
</reference>
<name>A0ACB9CJZ8_ARCLA</name>
<evidence type="ECO:0000313" key="2">
    <source>
        <dbReference type="Proteomes" id="UP001055879"/>
    </source>
</evidence>
<sequence length="111" mass="12355">MAELFRKLVLCFNGIECSTTDAQCGFPTQKEANCSEKTIEYLNIIPSPLSICPSLLFCILFLLPGEVLFSDYSGQFLMMPLFVGIVGLGWQFGSGHAIFLPTVRLLLRQDE</sequence>
<organism evidence="1 2">
    <name type="scientific">Arctium lappa</name>
    <name type="common">Greater burdock</name>
    <name type="synonym">Lappa major</name>
    <dbReference type="NCBI Taxonomy" id="4217"/>
    <lineage>
        <taxon>Eukaryota</taxon>
        <taxon>Viridiplantae</taxon>
        <taxon>Streptophyta</taxon>
        <taxon>Embryophyta</taxon>
        <taxon>Tracheophyta</taxon>
        <taxon>Spermatophyta</taxon>
        <taxon>Magnoliopsida</taxon>
        <taxon>eudicotyledons</taxon>
        <taxon>Gunneridae</taxon>
        <taxon>Pentapetalae</taxon>
        <taxon>asterids</taxon>
        <taxon>campanulids</taxon>
        <taxon>Asterales</taxon>
        <taxon>Asteraceae</taxon>
        <taxon>Carduoideae</taxon>
        <taxon>Cardueae</taxon>
        <taxon>Arctiinae</taxon>
        <taxon>Arctium</taxon>
    </lineage>
</organism>
<evidence type="ECO:0000313" key="1">
    <source>
        <dbReference type="EMBL" id="KAI3734605.1"/>
    </source>
</evidence>
<accession>A0ACB9CJZ8</accession>
<gene>
    <name evidence="1" type="ORF">L6452_14077</name>
</gene>
<protein>
    <submittedName>
        <fullName evidence="1">Uncharacterized protein</fullName>
    </submittedName>
</protein>
<dbReference type="EMBL" id="CM042050">
    <property type="protein sequence ID" value="KAI3734605.1"/>
    <property type="molecule type" value="Genomic_DNA"/>
</dbReference>
<reference evidence="2" key="1">
    <citation type="journal article" date="2022" name="Mol. Ecol. Resour.">
        <title>The genomes of chicory, endive, great burdock and yacon provide insights into Asteraceae palaeo-polyploidization history and plant inulin production.</title>
        <authorList>
            <person name="Fan W."/>
            <person name="Wang S."/>
            <person name="Wang H."/>
            <person name="Wang A."/>
            <person name="Jiang F."/>
            <person name="Liu H."/>
            <person name="Zhao H."/>
            <person name="Xu D."/>
            <person name="Zhang Y."/>
        </authorList>
    </citation>
    <scope>NUCLEOTIDE SEQUENCE [LARGE SCALE GENOMIC DNA]</scope>
    <source>
        <strain evidence="2">cv. Niubang</strain>
    </source>
</reference>
<proteinExistence type="predicted"/>
<dbReference type="Proteomes" id="UP001055879">
    <property type="component" value="Linkage Group LG04"/>
</dbReference>